<dbReference type="AlphaFoldDB" id="A0ABC8J5Q7"/>
<accession>A0ABC8J5Q7</accession>
<feature type="coiled-coil region" evidence="6">
    <location>
        <begin position="351"/>
        <end position="378"/>
    </location>
</feature>
<protein>
    <recommendedName>
        <fullName evidence="5">FRIGIDA-like protein</fullName>
    </recommendedName>
</protein>
<keyword evidence="8" id="KW-1185">Reference proteome</keyword>
<organism evidence="7 8">
    <name type="scientific">Eruca vesicaria subsp. sativa</name>
    <name type="common">Garden rocket</name>
    <name type="synonym">Eruca sativa</name>
    <dbReference type="NCBI Taxonomy" id="29727"/>
    <lineage>
        <taxon>Eukaryota</taxon>
        <taxon>Viridiplantae</taxon>
        <taxon>Streptophyta</taxon>
        <taxon>Embryophyta</taxon>
        <taxon>Tracheophyta</taxon>
        <taxon>Spermatophyta</taxon>
        <taxon>Magnoliopsida</taxon>
        <taxon>eudicotyledons</taxon>
        <taxon>Gunneridae</taxon>
        <taxon>Pentapetalae</taxon>
        <taxon>rosids</taxon>
        <taxon>malvids</taxon>
        <taxon>Brassicales</taxon>
        <taxon>Brassicaceae</taxon>
        <taxon>Brassiceae</taxon>
        <taxon>Eruca</taxon>
    </lineage>
</organism>
<evidence type="ECO:0000256" key="3">
    <source>
        <dbReference type="ARBA" id="ARBA00022782"/>
    </source>
</evidence>
<feature type="coiled-coil region" evidence="6">
    <location>
        <begin position="192"/>
        <end position="319"/>
    </location>
</feature>
<evidence type="ECO:0000256" key="5">
    <source>
        <dbReference type="RuleBase" id="RU364012"/>
    </source>
</evidence>
<dbReference type="GO" id="GO:0009908">
    <property type="term" value="P:flower development"/>
    <property type="evidence" value="ECO:0007669"/>
    <property type="project" value="UniProtKB-KW"/>
</dbReference>
<sequence>MDKPSLEELITVEREYLRKSMEKLGGGASGILFCVTQLKGILKHNEMTEANIKSRTHVLESKEKELQTLSSELAKKVETFEKEKSKANNLKKLVEECAEELKLKRNELTAKLDTSSRIQREIDVKKNQWRHHAAEIRRLCSETNKKKDELALTLEQVKESEKQFKMKSLELVSKEKDLGRVRESIEVSNSELEGRKKMVESLNNEIDSKSKELREIKRLIEQLTSELVVMQNQHDSIRSSEIKDKEKELHLLKNQLELEEKKLLQVKREMEEVTDAKKKDLELTLFKIEESGKKLAVVNEQLESQRRQLEMQSTEQVSKQIELEILRESSTGFICDLEGKEKRLQALHNLIKISGEQLELKSKELREIERELKFKRHLRQMNTVLVKLEKEPQEETELIDTFTLDGISASLMRHEISSVLRAAPNPAEFVLERVQDEIRQGSTFQDKFLENLVLIFEELAKIQGPDKSTQLQLQATEVATLWKEKITIEAPKSALESLAFLLFIMAFKLKTLINKEETALLAWSIAQYEQAPILFEYLSINLTIREVVEELIKKSQYIPAVRLICLFKLDKEVSSFSPSELLKKEIINLRHSALENRSNESSQVKEKDGERLRAILELVADYKLEIDLPGDLIAKVMFQGERSAPVAHWYVEHVTSSSIPQAGLKNKTVVSGTTLPADVNSINETSNSERSPTIHTYISRGN</sequence>
<keyword evidence="3 5" id="KW-0221">Differentiation</keyword>
<evidence type="ECO:0000313" key="7">
    <source>
        <dbReference type="EMBL" id="CAH8306096.1"/>
    </source>
</evidence>
<dbReference type="GO" id="GO:0030154">
    <property type="term" value="P:cell differentiation"/>
    <property type="evidence" value="ECO:0007669"/>
    <property type="project" value="UniProtKB-KW"/>
</dbReference>
<name>A0ABC8J5Q7_ERUVS</name>
<comment type="similarity">
    <text evidence="1 5">Belongs to the Frigida family.</text>
</comment>
<dbReference type="Proteomes" id="UP001642260">
    <property type="component" value="Unassembled WGS sequence"/>
</dbReference>
<evidence type="ECO:0000256" key="4">
    <source>
        <dbReference type="ARBA" id="ARBA00023089"/>
    </source>
</evidence>
<keyword evidence="6" id="KW-0175">Coiled coil</keyword>
<gene>
    <name evidence="7" type="ORF">ERUC_LOCUS4223</name>
</gene>
<reference evidence="7 8" key="1">
    <citation type="submission" date="2022-03" db="EMBL/GenBank/DDBJ databases">
        <authorList>
            <person name="Macdonald S."/>
            <person name="Ahmed S."/>
            <person name="Newling K."/>
        </authorList>
    </citation>
    <scope>NUCLEOTIDE SEQUENCE [LARGE SCALE GENOMIC DNA]</scope>
</reference>
<comment type="caution">
    <text evidence="7">The sequence shown here is derived from an EMBL/GenBank/DDBJ whole genome shotgun (WGS) entry which is preliminary data.</text>
</comment>
<keyword evidence="2 5" id="KW-0217">Developmental protein</keyword>
<dbReference type="Pfam" id="PF07899">
    <property type="entry name" value="Frigida"/>
    <property type="match status" value="1"/>
</dbReference>
<evidence type="ECO:0000256" key="1">
    <source>
        <dbReference type="ARBA" id="ARBA00008956"/>
    </source>
</evidence>
<feature type="coiled-coil region" evidence="6">
    <location>
        <begin position="59"/>
        <end position="160"/>
    </location>
</feature>
<proteinExistence type="inferred from homology"/>
<dbReference type="PANTHER" id="PTHR31791:SF78">
    <property type="entry name" value="FRIGIDA-LIKE PROTEIN"/>
    <property type="match status" value="1"/>
</dbReference>
<evidence type="ECO:0000256" key="2">
    <source>
        <dbReference type="ARBA" id="ARBA00022473"/>
    </source>
</evidence>
<dbReference type="PANTHER" id="PTHR31791">
    <property type="entry name" value="FRIGIDA-LIKE PROTEIN 3-RELATED"/>
    <property type="match status" value="1"/>
</dbReference>
<dbReference type="EMBL" id="CAKOAT010063821">
    <property type="protein sequence ID" value="CAH8306096.1"/>
    <property type="molecule type" value="Genomic_DNA"/>
</dbReference>
<evidence type="ECO:0000256" key="6">
    <source>
        <dbReference type="SAM" id="Coils"/>
    </source>
</evidence>
<dbReference type="InterPro" id="IPR012474">
    <property type="entry name" value="Frigida"/>
</dbReference>
<evidence type="ECO:0000313" key="8">
    <source>
        <dbReference type="Proteomes" id="UP001642260"/>
    </source>
</evidence>
<keyword evidence="4 5" id="KW-0287">Flowering</keyword>